<dbReference type="RefSeq" id="WP_237443361.1">
    <property type="nucleotide sequence ID" value="NZ_CAKLPX010000001.1"/>
</dbReference>
<evidence type="ECO:0000313" key="6">
    <source>
        <dbReference type="Proteomes" id="UP000838100"/>
    </source>
</evidence>
<name>A0ABN8EIK0_9GAMM</name>
<dbReference type="InterPro" id="IPR036514">
    <property type="entry name" value="SGNH_hydro_sf"/>
</dbReference>
<dbReference type="PROSITE" id="PS51257">
    <property type="entry name" value="PROKAR_LIPOPROTEIN"/>
    <property type="match status" value="1"/>
</dbReference>
<keyword evidence="1" id="KW-0378">Hydrolase</keyword>
<evidence type="ECO:0000256" key="1">
    <source>
        <dbReference type="ARBA" id="ARBA00022801"/>
    </source>
</evidence>
<evidence type="ECO:0000256" key="2">
    <source>
        <dbReference type="SAM" id="SignalP"/>
    </source>
</evidence>
<dbReference type="Pfam" id="PF03629">
    <property type="entry name" value="SASA"/>
    <property type="match status" value="1"/>
</dbReference>
<dbReference type="Pfam" id="PF16403">
    <property type="entry name" value="Bact_surface_Ig-like"/>
    <property type="match status" value="1"/>
</dbReference>
<dbReference type="InterPro" id="IPR032179">
    <property type="entry name" value="Cry22Aa_Ig-like"/>
</dbReference>
<dbReference type="Gene3D" id="2.60.40.10">
    <property type="entry name" value="Immunoglobulins"/>
    <property type="match status" value="1"/>
</dbReference>
<dbReference type="InterPro" id="IPR013783">
    <property type="entry name" value="Ig-like_fold"/>
</dbReference>
<reference evidence="5" key="1">
    <citation type="submission" date="2021-12" db="EMBL/GenBank/DDBJ databases">
        <authorList>
            <person name="Rodrigo-Torres L."/>
            <person name="Arahal R. D."/>
            <person name="Lucena T."/>
        </authorList>
    </citation>
    <scope>NUCLEOTIDE SEQUENCE</scope>
    <source>
        <strain evidence="5">CECT 8267</strain>
    </source>
</reference>
<protein>
    <recommendedName>
        <fullName evidence="7">Pesticidal crystal protein Cry22Aa Ig-like domain-containing protein</fullName>
    </recommendedName>
</protein>
<proteinExistence type="predicted"/>
<dbReference type="SUPFAM" id="SSF52266">
    <property type="entry name" value="SGNH hydrolase"/>
    <property type="match status" value="1"/>
</dbReference>
<gene>
    <name evidence="5" type="ORF">SIN8267_00776</name>
</gene>
<dbReference type="PANTHER" id="PTHR31988">
    <property type="entry name" value="ESTERASE, PUTATIVE (DUF303)-RELATED"/>
    <property type="match status" value="1"/>
</dbReference>
<evidence type="ECO:0000313" key="5">
    <source>
        <dbReference type="EMBL" id="CAH0990682.1"/>
    </source>
</evidence>
<feature type="domain" description="Sialate O-acetylesterase" evidence="3">
    <location>
        <begin position="125"/>
        <end position="372"/>
    </location>
</feature>
<dbReference type="EMBL" id="CAKLPX010000001">
    <property type="protein sequence ID" value="CAH0990682.1"/>
    <property type="molecule type" value="Genomic_DNA"/>
</dbReference>
<evidence type="ECO:0000259" key="4">
    <source>
        <dbReference type="Pfam" id="PF16403"/>
    </source>
</evidence>
<feature type="signal peptide" evidence="2">
    <location>
        <begin position="1"/>
        <end position="17"/>
    </location>
</feature>
<dbReference type="InterPro" id="IPR005181">
    <property type="entry name" value="SASA"/>
</dbReference>
<feature type="domain" description="Pesticidal crystal protein Cry22Aa Ig-like" evidence="4">
    <location>
        <begin position="33"/>
        <end position="103"/>
    </location>
</feature>
<organism evidence="5 6">
    <name type="scientific">Sinobacterium norvegicum</name>
    <dbReference type="NCBI Taxonomy" id="1641715"/>
    <lineage>
        <taxon>Bacteria</taxon>
        <taxon>Pseudomonadati</taxon>
        <taxon>Pseudomonadota</taxon>
        <taxon>Gammaproteobacteria</taxon>
        <taxon>Cellvibrionales</taxon>
        <taxon>Spongiibacteraceae</taxon>
        <taxon>Sinobacterium</taxon>
    </lineage>
</organism>
<dbReference type="Gene3D" id="3.40.50.1110">
    <property type="entry name" value="SGNH hydrolase"/>
    <property type="match status" value="1"/>
</dbReference>
<sequence>MKICYLLVVLAFSLLSACGGSGGGKSDTTPPVITLMGDNPMTIEAGSTFTDPGSSVSDDVDTGLTTIVTGAVDTATTDTYTLSYNVSDAAGNAATTVTRTVNVVLQEAFLGATLECPWDESDPTMHVFLAAGQSNMVSAYGRPGTLPTAYETGTDQLQMWDEGSWKRLGLSTENADHGPRYGPELAFAWTLHAACPDSTIGIVKYAVGGSLISTWVPGGENAAVLVSNITAAIQAHPDITFEGFLYKQGAADGRRRVTAEVWGENFLSIVDAFRNNGITPNTLPFLVGTTRGTADIDAFPDDITDLDPDSVSPPDPSRPFLLHVIHQQWMVQFERPFIYPVIDRDIPKGADETHHTPEGIRMVGRKFAEVYLTQAN</sequence>
<dbReference type="PANTHER" id="PTHR31988:SF19">
    <property type="entry name" value="9-O-ACETYL-N-ACETYLNEURAMINIC ACID DEACETYLASE-RELATED"/>
    <property type="match status" value="1"/>
</dbReference>
<keyword evidence="6" id="KW-1185">Reference proteome</keyword>
<comment type="caution">
    <text evidence="5">The sequence shown here is derived from an EMBL/GenBank/DDBJ whole genome shotgun (WGS) entry which is preliminary data.</text>
</comment>
<feature type="chain" id="PRO_5047283084" description="Pesticidal crystal protein Cry22Aa Ig-like domain-containing protein" evidence="2">
    <location>
        <begin position="18"/>
        <end position="376"/>
    </location>
</feature>
<accession>A0ABN8EIK0</accession>
<keyword evidence="2" id="KW-0732">Signal</keyword>
<evidence type="ECO:0008006" key="7">
    <source>
        <dbReference type="Google" id="ProtNLM"/>
    </source>
</evidence>
<evidence type="ECO:0000259" key="3">
    <source>
        <dbReference type="Pfam" id="PF03629"/>
    </source>
</evidence>
<dbReference type="Proteomes" id="UP000838100">
    <property type="component" value="Unassembled WGS sequence"/>
</dbReference>
<dbReference type="InterPro" id="IPR052940">
    <property type="entry name" value="Carb_Esterase_6"/>
</dbReference>